<dbReference type="PROSITE" id="PS00486">
    <property type="entry name" value="DNA_MISMATCH_REPAIR_2"/>
    <property type="match status" value="1"/>
</dbReference>
<dbReference type="InterPro" id="IPR036678">
    <property type="entry name" value="MutS_con_dom_sf"/>
</dbReference>
<dbReference type="Gene3D" id="1.10.1420.10">
    <property type="match status" value="2"/>
</dbReference>
<evidence type="ECO:0000256" key="2">
    <source>
        <dbReference type="ARBA" id="ARBA00022741"/>
    </source>
</evidence>
<keyword evidence="2" id="KW-0547">Nucleotide-binding</keyword>
<dbReference type="InterPro" id="IPR016151">
    <property type="entry name" value="DNA_mismatch_repair_MutS_N"/>
</dbReference>
<dbReference type="InterPro" id="IPR007696">
    <property type="entry name" value="DNA_mismatch_repair_MutS_core"/>
</dbReference>
<dbReference type="InterPro" id="IPR036187">
    <property type="entry name" value="DNA_mismatch_repair_MutS_sf"/>
</dbReference>
<dbReference type="PANTHER" id="PTHR11361">
    <property type="entry name" value="DNA MISMATCH REPAIR PROTEIN MUTS FAMILY MEMBER"/>
    <property type="match status" value="1"/>
</dbReference>
<dbReference type="SMART" id="SM00533">
    <property type="entry name" value="MUTSd"/>
    <property type="match status" value="1"/>
</dbReference>
<reference evidence="9 10" key="1">
    <citation type="journal article" date="2019" name="Sci. Rep.">
        <title>Sulfobacillus thermotolerans: new insights into resistance and metabolic capacities of acidophilic chemolithotrophs.</title>
        <authorList>
            <person name="Panyushkina A.E."/>
            <person name="Babenko V.V."/>
            <person name="Nikitina A.S."/>
            <person name="Selezneva O.V."/>
            <person name="Tsaplina I.A."/>
            <person name="Letarova M.A."/>
            <person name="Kostryukova E.S."/>
            <person name="Letarov A.V."/>
        </authorList>
    </citation>
    <scope>NUCLEOTIDE SEQUENCE [LARGE SCALE GENOMIC DNA]</scope>
    <source>
        <strain evidence="9 10">Kr1</strain>
    </source>
</reference>
<evidence type="ECO:0000313" key="9">
    <source>
        <dbReference type="EMBL" id="AUW93776.1"/>
    </source>
</evidence>
<dbReference type="EMBL" id="CP019454">
    <property type="protein sequence ID" value="AUW93776.1"/>
    <property type="molecule type" value="Genomic_DNA"/>
</dbReference>
<dbReference type="NCBIfam" id="TIGR01070">
    <property type="entry name" value="mutS1"/>
    <property type="match status" value="1"/>
</dbReference>
<dbReference type="SMART" id="SM00534">
    <property type="entry name" value="MUTSac"/>
    <property type="match status" value="1"/>
</dbReference>
<dbReference type="SUPFAM" id="SSF55271">
    <property type="entry name" value="DNA repair protein MutS, domain I"/>
    <property type="match status" value="1"/>
</dbReference>
<dbReference type="Pfam" id="PF05190">
    <property type="entry name" value="MutS_IV"/>
    <property type="match status" value="1"/>
</dbReference>
<dbReference type="InterPro" id="IPR007861">
    <property type="entry name" value="DNA_mismatch_repair_MutS_clamp"/>
</dbReference>
<evidence type="ECO:0000256" key="3">
    <source>
        <dbReference type="ARBA" id="ARBA00022763"/>
    </source>
</evidence>
<dbReference type="InterPro" id="IPR027417">
    <property type="entry name" value="P-loop_NTPase"/>
</dbReference>
<dbReference type="InterPro" id="IPR005748">
    <property type="entry name" value="DNA_mismatch_repair_MutS"/>
</dbReference>
<evidence type="ECO:0000259" key="8">
    <source>
        <dbReference type="PROSITE" id="PS00486"/>
    </source>
</evidence>
<dbReference type="InterPro" id="IPR045076">
    <property type="entry name" value="MutS"/>
</dbReference>
<dbReference type="PANTHER" id="PTHR11361:SF34">
    <property type="entry name" value="DNA MISMATCH REPAIR PROTEIN MSH1, MITOCHONDRIAL"/>
    <property type="match status" value="1"/>
</dbReference>
<evidence type="ECO:0000313" key="10">
    <source>
        <dbReference type="Proteomes" id="UP000325292"/>
    </source>
</evidence>
<evidence type="ECO:0000256" key="5">
    <source>
        <dbReference type="ARBA" id="ARBA00023125"/>
    </source>
</evidence>
<organism evidence="9 10">
    <name type="scientific">Sulfobacillus thermotolerans</name>
    <dbReference type="NCBI Taxonomy" id="338644"/>
    <lineage>
        <taxon>Bacteria</taxon>
        <taxon>Bacillati</taxon>
        <taxon>Bacillota</taxon>
        <taxon>Clostridia</taxon>
        <taxon>Eubacteriales</taxon>
        <taxon>Clostridiales Family XVII. Incertae Sedis</taxon>
        <taxon>Sulfobacillus</taxon>
    </lineage>
</organism>
<keyword evidence="10" id="KW-1185">Reference proteome</keyword>
<evidence type="ECO:0000256" key="6">
    <source>
        <dbReference type="ARBA" id="ARBA00023204"/>
    </source>
</evidence>
<dbReference type="Gene3D" id="3.40.50.300">
    <property type="entry name" value="P-loop containing nucleotide triphosphate hydrolases"/>
    <property type="match status" value="1"/>
</dbReference>
<comment type="similarity">
    <text evidence="1">Belongs to the DNA mismatch repair MutS family.</text>
</comment>
<proteinExistence type="inferred from homology"/>
<dbReference type="Pfam" id="PF01624">
    <property type="entry name" value="MutS_I"/>
    <property type="match status" value="1"/>
</dbReference>
<dbReference type="SUPFAM" id="SSF48334">
    <property type="entry name" value="DNA repair protein MutS, domain III"/>
    <property type="match status" value="1"/>
</dbReference>
<evidence type="ECO:0000256" key="7">
    <source>
        <dbReference type="NCBIfam" id="TIGR01070"/>
    </source>
</evidence>
<keyword evidence="6" id="KW-0234">DNA repair</keyword>
<dbReference type="InterPro" id="IPR000432">
    <property type="entry name" value="DNA_mismatch_repair_MutS_C"/>
</dbReference>
<dbReference type="Pfam" id="PF00488">
    <property type="entry name" value="MutS_V"/>
    <property type="match status" value="1"/>
</dbReference>
<dbReference type="Gene3D" id="3.40.1170.10">
    <property type="entry name" value="DNA repair protein MutS, domain I"/>
    <property type="match status" value="1"/>
</dbReference>
<evidence type="ECO:0000256" key="4">
    <source>
        <dbReference type="ARBA" id="ARBA00022840"/>
    </source>
</evidence>
<accession>A0ABN5GZ57</accession>
<keyword evidence="3" id="KW-0227">DNA damage</keyword>
<protein>
    <recommendedName>
        <fullName evidence="7">DNA mismatch repair protein MutS</fullName>
    </recommendedName>
</protein>
<dbReference type="NCBIfam" id="NF003810">
    <property type="entry name" value="PRK05399.1"/>
    <property type="match status" value="1"/>
</dbReference>
<keyword evidence="5" id="KW-0238">DNA-binding</keyword>
<dbReference type="Pfam" id="PF05192">
    <property type="entry name" value="MutS_III"/>
    <property type="match status" value="1"/>
</dbReference>
<dbReference type="Proteomes" id="UP000325292">
    <property type="component" value="Chromosome"/>
</dbReference>
<keyword evidence="4" id="KW-0067">ATP-binding</keyword>
<dbReference type="Gene3D" id="3.30.420.110">
    <property type="entry name" value="MutS, connector domain"/>
    <property type="match status" value="1"/>
</dbReference>
<name>A0ABN5GZ57_9FIRM</name>
<dbReference type="SUPFAM" id="SSF53150">
    <property type="entry name" value="DNA repair protein MutS, domain II"/>
    <property type="match status" value="1"/>
</dbReference>
<sequence length="866" mass="97786">MNRVKTTPMQEQYQRLKKEHPQALLFFRLGDFYELFGDDATVAAPILDVQLTTRDKVTPMCGVPYHAVDQYLKRLIDAGFTVAIAEQTEDPKQAKGLVERQIIRVVSPGTYIGENDQTPARLAVIYATKKEWALAVAELATGTIYLSEQRMGRLAAEQVTEQWAHWRPQEYLSNWPEPLTLSGHLIESAPWFALVPNRREQEAFLAAKLGTQTLSGWGLAEHEAAQAAVYVLWRYVTRLERQDPIHLSYIAWIKPGDTMAVSARTLRQLNVFSDNGPSLLSVLDKTCTPMGKRQLMAWLERPLASLIRIQKRQRAIAGWMDKPLIRDALRQQIRPIGDLAKRVSRVALGLASPKDLIAIRTGLQQVQAVYQIIQPLPSDFQGEVARPGERGVSEILTHMAILHDDPPVKWDEGGLIREGADARIDRYRALLSHQREALAQLEQSERERSGIKSLKVGYHRTFGYYLEVSHGQAHKVPDDWRRRQTMANAERFTSDSLLELERTIVEAETELKTYEYQKASEVLATIREASALLNDVARWLGEMDALTALAEVSVQRHYYLPQWNDDAQDRHLKLNGLRHPVLETFTQHFVPTHVEFPDSLRLALITGPNMGGKSTFMRAVALNVLLAHIGAPVACKEMQLPLFTGLYTRIGADDDIYRGQSTFMVEMEEMAWILRQSQRDSLVILDELGRGTSTFDGMAIAQAVAERLSAEPSPLTLFATHYHELTRLAETRERVSNLSVEVAHDALSGQLVFTHRVITGAASRSYGVEVAELAGLPKTLLTRARHLLAQWEEHSRELTEPLQQVTWFQPDPMGEELLTALAAIDPDDLSPREAWAWITDWLERIRRARQKGVEGGADTYSGRASR</sequence>
<dbReference type="InterPro" id="IPR007695">
    <property type="entry name" value="DNA_mismatch_repair_MutS-lik_N"/>
</dbReference>
<dbReference type="SUPFAM" id="SSF52540">
    <property type="entry name" value="P-loop containing nucleoside triphosphate hydrolases"/>
    <property type="match status" value="1"/>
</dbReference>
<dbReference type="InterPro" id="IPR017261">
    <property type="entry name" value="DNA_mismatch_repair_MutS/MSH"/>
</dbReference>
<feature type="domain" description="DNA mismatch repair proteins mutS family" evidence="8">
    <location>
        <begin position="681"/>
        <end position="697"/>
    </location>
</feature>
<gene>
    <name evidence="9" type="ORF">BXT84_07320</name>
</gene>
<dbReference type="PIRSF" id="PIRSF037677">
    <property type="entry name" value="DNA_mis_repair_Msh6"/>
    <property type="match status" value="1"/>
</dbReference>
<evidence type="ECO:0000256" key="1">
    <source>
        <dbReference type="ARBA" id="ARBA00006271"/>
    </source>
</evidence>